<evidence type="ECO:0000259" key="6">
    <source>
        <dbReference type="Pfam" id="PF07393"/>
    </source>
</evidence>
<proteinExistence type="inferred from homology"/>
<dbReference type="GO" id="GO:0006887">
    <property type="term" value="P:exocytosis"/>
    <property type="evidence" value="ECO:0007669"/>
    <property type="project" value="UniProtKB-KW"/>
</dbReference>
<evidence type="ECO:0000313" key="8">
    <source>
        <dbReference type="EMBL" id="GBG59446.1"/>
    </source>
</evidence>
<dbReference type="AlphaFoldDB" id="A0A388JNP9"/>
<dbReference type="Pfam" id="PF20667">
    <property type="entry name" value="Sec10_N"/>
    <property type="match status" value="1"/>
</dbReference>
<feature type="domain" description="Exocyst complex component Sec10-like alpha-helical bundle" evidence="6">
    <location>
        <begin position="396"/>
        <end position="526"/>
    </location>
</feature>
<dbReference type="InterPro" id="IPR048627">
    <property type="entry name" value="Sec10_HB"/>
</dbReference>
<dbReference type="InterPro" id="IPR048625">
    <property type="entry name" value="Sec10_N"/>
</dbReference>
<dbReference type="Pfam" id="PF07393">
    <property type="entry name" value="Sec10_HB"/>
    <property type="match status" value="3"/>
</dbReference>
<dbReference type="GO" id="GO:0005829">
    <property type="term" value="C:cytosol"/>
    <property type="evidence" value="ECO:0007669"/>
    <property type="project" value="EnsemblPlants"/>
</dbReference>
<dbReference type="OrthoDB" id="125856at2759"/>
<dbReference type="STRING" id="69332.A0A388JNP9"/>
<dbReference type="PANTHER" id="PTHR12100:SF0">
    <property type="entry name" value="EXOCYST COMPLEX COMPONENT 5"/>
    <property type="match status" value="1"/>
</dbReference>
<sequence length="874" mass="94178">MTQMMAQAQLSHGFMRQQGSSFSIEDFFTGLVGDSLPQIVDDDLDGTNLGGGINSGDGGRDAGGALRIAVGGGESISSPTTAGAGPAFAEVESLIPLFKNARNRLVDMDRQVDSRLSKLKQEVDRRDAFHRETLSLLGKGVEGLFESFRRLDARISGVGHTAARIGDHLQSADAQRETAKHTIELIQYLMEFNESANDLTDLSPLFTDDARVAEAAAVAQQLRAFAEHDTATAGVTVKGAVTAGVGLEVAAANLQEYCNELENRLLDRFAEAARNRDLKTMAECGKILSQFNRGSSAMQRYVTSRPMFLDPAVRTADAMLALSDINMWGVRVPTPEGGSEAEKKGSRGSLSGSSVDGESKKAGNRSGLTTPAETDKRMRRGSLTGGTIMPTLPCNGLGQLYADIIETVKMEAKTIKAVFPSPNAVMALLVQRVLEERVAAVIDRILVKPSLANPPPVEQGGLLTYLRTLAAAYDKSIALAKELQSLGCGDLDAVGIVDTLFSEHREQFPIVEQASLDLLFHTKLEEVKSAVGESSPAEGGAKVKAAAYTPMLAGVVTEFVRWNEEAVARCMLITPQPMHLAHNVKTVFSCLLRQVSQYTTDGLQRAQDALNEAGALRERFTIGTSVSRRVAAAAAAAAEAAAAAGESSVRGFLVAVQRATTNVAMLQQHFLSTIARLLLPVEGAHAACCEEMASGMSRAEERALSGLRLCLDTVLAEVERVLNAEQKVSEFRPTEDGNPPDHRPTPACARCFIRRMFVDVVVDVVCMLQGLRLFRTLLSHLLKFTFNPSGGLRVKRDISEYASFVHGFKCPAVDEKFETLQVLANVFIVAPDSLPTLVDGSLRGMGRKSVQRFIQLREDYKTSKIASLFPSTSD</sequence>
<dbReference type="GO" id="GO:0006893">
    <property type="term" value="P:Golgi to plasma membrane transport"/>
    <property type="evidence" value="ECO:0007669"/>
    <property type="project" value="TreeGrafter"/>
</dbReference>
<accession>A0A388JNP9</accession>
<dbReference type="Proteomes" id="UP000265515">
    <property type="component" value="Unassembled WGS sequence"/>
</dbReference>
<dbReference type="EMBL" id="BFEA01000004">
    <property type="protein sequence ID" value="GBG59446.1"/>
    <property type="molecule type" value="Genomic_DNA"/>
</dbReference>
<evidence type="ECO:0008006" key="10">
    <source>
        <dbReference type="Google" id="ProtNLM"/>
    </source>
</evidence>
<comment type="similarity">
    <text evidence="1">Belongs to the SEC10 family.</text>
</comment>
<name>A0A388JNP9_CHABU</name>
<dbReference type="Gramene" id="GBG59446">
    <property type="protein sequence ID" value="GBG59446"/>
    <property type="gene ID" value="CBR_g38471"/>
</dbReference>
<dbReference type="GO" id="GO:0070062">
    <property type="term" value="C:extracellular exosome"/>
    <property type="evidence" value="ECO:0007669"/>
    <property type="project" value="EnsemblPlants"/>
</dbReference>
<evidence type="ECO:0000256" key="1">
    <source>
        <dbReference type="ARBA" id="ARBA00006572"/>
    </source>
</evidence>
<feature type="region of interest" description="Disordered" evidence="5">
    <location>
        <begin position="333"/>
        <end position="385"/>
    </location>
</feature>
<evidence type="ECO:0000256" key="3">
    <source>
        <dbReference type="ARBA" id="ARBA00022483"/>
    </source>
</evidence>
<evidence type="ECO:0000259" key="7">
    <source>
        <dbReference type="Pfam" id="PF20667"/>
    </source>
</evidence>
<feature type="domain" description="Exocyst complex component Sec10-like alpha-helical bundle" evidence="6">
    <location>
        <begin position="214"/>
        <end position="311"/>
    </location>
</feature>
<evidence type="ECO:0000313" key="9">
    <source>
        <dbReference type="Proteomes" id="UP000265515"/>
    </source>
</evidence>
<reference evidence="8 9" key="1">
    <citation type="journal article" date="2018" name="Cell">
        <title>The Chara Genome: Secondary Complexity and Implications for Plant Terrestrialization.</title>
        <authorList>
            <person name="Nishiyama T."/>
            <person name="Sakayama H."/>
            <person name="Vries J.D."/>
            <person name="Buschmann H."/>
            <person name="Saint-Marcoux D."/>
            <person name="Ullrich K.K."/>
            <person name="Haas F.B."/>
            <person name="Vanderstraeten L."/>
            <person name="Becker D."/>
            <person name="Lang D."/>
            <person name="Vosolsobe S."/>
            <person name="Rombauts S."/>
            <person name="Wilhelmsson P.K.I."/>
            <person name="Janitza P."/>
            <person name="Kern R."/>
            <person name="Heyl A."/>
            <person name="Rumpler F."/>
            <person name="Villalobos L.I.A.C."/>
            <person name="Clay J.M."/>
            <person name="Skokan R."/>
            <person name="Toyoda A."/>
            <person name="Suzuki Y."/>
            <person name="Kagoshima H."/>
            <person name="Schijlen E."/>
            <person name="Tajeshwar N."/>
            <person name="Catarino B."/>
            <person name="Hetherington A.J."/>
            <person name="Saltykova A."/>
            <person name="Bonnot C."/>
            <person name="Breuninger H."/>
            <person name="Symeonidi A."/>
            <person name="Radhakrishnan G.V."/>
            <person name="Van Nieuwerburgh F."/>
            <person name="Deforce D."/>
            <person name="Chang C."/>
            <person name="Karol K.G."/>
            <person name="Hedrich R."/>
            <person name="Ulvskov P."/>
            <person name="Glockner G."/>
            <person name="Delwiche C.F."/>
            <person name="Petrasek J."/>
            <person name="Van de Peer Y."/>
            <person name="Friml J."/>
            <person name="Beilby M."/>
            <person name="Dolan L."/>
            <person name="Kohara Y."/>
            <person name="Sugano S."/>
            <person name="Fujiyama A."/>
            <person name="Delaux P.-M."/>
            <person name="Quint M."/>
            <person name="TheiBen G."/>
            <person name="Hagemann M."/>
            <person name="Harholt J."/>
            <person name="Dunand C."/>
            <person name="Zachgo S."/>
            <person name="Langdale J."/>
            <person name="Maumus F."/>
            <person name="Straeten D.V.D."/>
            <person name="Gould S.B."/>
            <person name="Rensing S.A."/>
        </authorList>
    </citation>
    <scope>NUCLEOTIDE SEQUENCE [LARGE SCALE GENOMIC DNA]</scope>
    <source>
        <strain evidence="8 9">S276</strain>
    </source>
</reference>
<dbReference type="InterPro" id="IPR009976">
    <property type="entry name" value="Sec10-like"/>
</dbReference>
<dbReference type="OMA" id="PLCKHHY"/>
<feature type="domain" description="Exocyst complex component Sec10 N-terminal" evidence="7">
    <location>
        <begin position="93"/>
        <end position="208"/>
    </location>
</feature>
<comment type="caution">
    <text evidence="8">The sequence shown here is derived from an EMBL/GenBank/DDBJ whole genome shotgun (WGS) entry which is preliminary data.</text>
</comment>
<evidence type="ECO:0000256" key="5">
    <source>
        <dbReference type="SAM" id="MobiDB-lite"/>
    </source>
</evidence>
<gene>
    <name evidence="8" type="ORF">CBR_g38471</name>
</gene>
<protein>
    <recommendedName>
        <fullName evidence="10">Exocyst complex component Sec10</fullName>
    </recommendedName>
</protein>
<feature type="domain" description="Exocyst complex component Sec10-like alpha-helical bundle" evidence="6">
    <location>
        <begin position="555"/>
        <end position="866"/>
    </location>
</feature>
<keyword evidence="3" id="KW-0268">Exocytosis</keyword>
<keyword evidence="2" id="KW-0813">Transport</keyword>
<evidence type="ECO:0000256" key="2">
    <source>
        <dbReference type="ARBA" id="ARBA00022448"/>
    </source>
</evidence>
<dbReference type="PANTHER" id="PTHR12100">
    <property type="entry name" value="SEC10"/>
    <property type="match status" value="1"/>
</dbReference>
<evidence type="ECO:0000256" key="4">
    <source>
        <dbReference type="ARBA" id="ARBA00023054"/>
    </source>
</evidence>
<organism evidence="8 9">
    <name type="scientific">Chara braunii</name>
    <name type="common">Braun's stonewort</name>
    <dbReference type="NCBI Taxonomy" id="69332"/>
    <lineage>
        <taxon>Eukaryota</taxon>
        <taxon>Viridiplantae</taxon>
        <taxon>Streptophyta</taxon>
        <taxon>Charophyceae</taxon>
        <taxon>Charales</taxon>
        <taxon>Characeae</taxon>
        <taxon>Chara</taxon>
    </lineage>
</organism>
<keyword evidence="4" id="KW-0175">Coiled coil</keyword>
<keyword evidence="9" id="KW-1185">Reference proteome</keyword>
<dbReference type="GO" id="GO:0060321">
    <property type="term" value="P:acceptance of pollen"/>
    <property type="evidence" value="ECO:0007669"/>
    <property type="project" value="EnsemblPlants"/>
</dbReference>
<dbReference type="GO" id="GO:0000145">
    <property type="term" value="C:exocyst"/>
    <property type="evidence" value="ECO:0007669"/>
    <property type="project" value="EnsemblPlants"/>
</dbReference>